<keyword evidence="6 8" id="KW-1133">Transmembrane helix</keyword>
<dbReference type="GO" id="GO:0005886">
    <property type="term" value="C:plasma membrane"/>
    <property type="evidence" value="ECO:0007669"/>
    <property type="project" value="UniProtKB-SubCell"/>
</dbReference>
<dbReference type="RefSeq" id="WP_003532173.1">
    <property type="nucleotide sequence ID" value="NZ_CP021802.1"/>
</dbReference>
<evidence type="ECO:0000256" key="7">
    <source>
        <dbReference type="ARBA" id="ARBA00023136"/>
    </source>
</evidence>
<evidence type="ECO:0000256" key="1">
    <source>
        <dbReference type="ARBA" id="ARBA00004651"/>
    </source>
</evidence>
<dbReference type="Proteomes" id="UP000429484">
    <property type="component" value="Unassembled WGS sequence"/>
</dbReference>
<feature type="transmembrane region" description="Helical" evidence="8">
    <location>
        <begin position="69"/>
        <end position="89"/>
    </location>
</feature>
<dbReference type="PANTHER" id="PTHR30269:SF37">
    <property type="entry name" value="MEMBRANE TRANSPORTER PROTEIN"/>
    <property type="match status" value="1"/>
</dbReference>
<comment type="similarity">
    <text evidence="2 8">Belongs to the 4-toluene sulfonate uptake permease (TSUP) (TC 2.A.102) family.</text>
</comment>
<evidence type="ECO:0000313" key="10">
    <source>
        <dbReference type="Proteomes" id="UP000429484"/>
    </source>
</evidence>
<comment type="subcellular location">
    <subcellularLocation>
        <location evidence="1 8">Cell membrane</location>
        <topology evidence="1 8">Multi-pass membrane protein</topology>
    </subcellularLocation>
</comment>
<feature type="transmembrane region" description="Helical" evidence="8">
    <location>
        <begin position="125"/>
        <end position="148"/>
    </location>
</feature>
<feature type="transmembrane region" description="Helical" evidence="8">
    <location>
        <begin position="95"/>
        <end position="113"/>
    </location>
</feature>
<evidence type="ECO:0000256" key="8">
    <source>
        <dbReference type="RuleBase" id="RU363041"/>
    </source>
</evidence>
<reference evidence="9 10" key="1">
    <citation type="journal article" date="2013" name="Genome Biol.">
        <title>Comparative genomics of the core and accessory genomes of 48 Sinorhizobium strains comprising five genospecies.</title>
        <authorList>
            <person name="Sugawara M."/>
            <person name="Epstein B."/>
            <person name="Badgley B.D."/>
            <person name="Unno T."/>
            <person name="Xu L."/>
            <person name="Reese J."/>
            <person name="Gyaneshwar P."/>
            <person name="Denny R."/>
            <person name="Mudge J."/>
            <person name="Bharti A.K."/>
            <person name="Farmer A.D."/>
            <person name="May G.D."/>
            <person name="Woodward J.E."/>
            <person name="Medigue C."/>
            <person name="Vallenet D."/>
            <person name="Lajus A."/>
            <person name="Rouy Z."/>
            <person name="Martinez-Vaz B."/>
            <person name="Tiffin P."/>
            <person name="Young N.D."/>
            <person name="Sadowsky M.J."/>
        </authorList>
    </citation>
    <scope>NUCLEOTIDE SEQUENCE [LARGE SCALE GENOMIC DNA]</scope>
    <source>
        <strain evidence="9 10">N6B1</strain>
    </source>
</reference>
<dbReference type="InterPro" id="IPR002781">
    <property type="entry name" value="TM_pro_TauE-like"/>
</dbReference>
<comment type="caution">
    <text evidence="9">The sequence shown here is derived from an EMBL/GenBank/DDBJ whole genome shotgun (WGS) entry which is preliminary data.</text>
</comment>
<evidence type="ECO:0000256" key="2">
    <source>
        <dbReference type="ARBA" id="ARBA00009142"/>
    </source>
</evidence>
<proteinExistence type="inferred from homology"/>
<evidence type="ECO:0000256" key="4">
    <source>
        <dbReference type="ARBA" id="ARBA00022475"/>
    </source>
</evidence>
<dbReference type="PANTHER" id="PTHR30269">
    <property type="entry name" value="TRANSMEMBRANE PROTEIN YFCA"/>
    <property type="match status" value="1"/>
</dbReference>
<gene>
    <name evidence="9" type="ORF">GHK53_22645</name>
</gene>
<dbReference type="AlphaFoldDB" id="A0AAW9TWC6"/>
<evidence type="ECO:0000313" key="9">
    <source>
        <dbReference type="EMBL" id="MQW35489.1"/>
    </source>
</evidence>
<keyword evidence="4 8" id="KW-1003">Cell membrane</keyword>
<feature type="transmembrane region" description="Helical" evidence="8">
    <location>
        <begin position="12"/>
        <end position="36"/>
    </location>
</feature>
<dbReference type="EMBL" id="WISR01000184">
    <property type="protein sequence ID" value="MQW35489.1"/>
    <property type="molecule type" value="Genomic_DNA"/>
</dbReference>
<dbReference type="Pfam" id="PF01925">
    <property type="entry name" value="TauE"/>
    <property type="match status" value="1"/>
</dbReference>
<keyword evidence="7 8" id="KW-0472">Membrane</keyword>
<evidence type="ECO:0000256" key="6">
    <source>
        <dbReference type="ARBA" id="ARBA00022989"/>
    </source>
</evidence>
<accession>A0AAW9TWC6</accession>
<protein>
    <recommendedName>
        <fullName evidence="8">Probable membrane transporter protein</fullName>
    </recommendedName>
</protein>
<feature type="transmembrane region" description="Helical" evidence="8">
    <location>
        <begin position="221"/>
        <end position="238"/>
    </location>
</feature>
<feature type="transmembrane region" description="Helical" evidence="8">
    <location>
        <begin position="42"/>
        <end position="62"/>
    </location>
</feature>
<keyword evidence="5 8" id="KW-0812">Transmembrane</keyword>
<sequence>MMDYLLLAASGFIAWIVSTIGGGGGAMLLVPLIGFIAGAQAVAPVVAVATLIAGGGRILIFFGDIEWRVAAWGLPGAALGGVLGAAAFSNTSAEWLQIVVGLFLISTIFQYGFGRRERTFAVATWWFFPAQFVVGFLSGLIGAIGPILNTLYLNADITKEKMVGTKTAISLPMHLAKLGTYTALGALTGKLLLFGIAAGLGALLSNWLAKRVLTNMSELNFRVIVVGFMALSGAVMIWEQRETLLRIFPGST</sequence>
<organism evidence="9 10">
    <name type="scientific">Rhizobium meliloti</name>
    <name type="common">Ensifer meliloti</name>
    <name type="synonym">Sinorhizobium meliloti</name>
    <dbReference type="NCBI Taxonomy" id="382"/>
    <lineage>
        <taxon>Bacteria</taxon>
        <taxon>Pseudomonadati</taxon>
        <taxon>Pseudomonadota</taxon>
        <taxon>Alphaproteobacteria</taxon>
        <taxon>Hyphomicrobiales</taxon>
        <taxon>Rhizobiaceae</taxon>
        <taxon>Sinorhizobium/Ensifer group</taxon>
        <taxon>Sinorhizobium</taxon>
    </lineage>
</organism>
<evidence type="ECO:0000256" key="3">
    <source>
        <dbReference type="ARBA" id="ARBA00022448"/>
    </source>
</evidence>
<name>A0AAW9TWC6_RHIML</name>
<keyword evidence="3" id="KW-0813">Transport</keyword>
<feature type="transmembrane region" description="Helical" evidence="8">
    <location>
        <begin position="191"/>
        <end position="209"/>
    </location>
</feature>
<dbReference type="InterPro" id="IPR052017">
    <property type="entry name" value="TSUP"/>
</dbReference>
<evidence type="ECO:0000256" key="5">
    <source>
        <dbReference type="ARBA" id="ARBA00022692"/>
    </source>
</evidence>